<keyword evidence="4" id="KW-1185">Reference proteome</keyword>
<evidence type="ECO:0000256" key="2">
    <source>
        <dbReference type="SAM" id="SignalP"/>
    </source>
</evidence>
<name>A0A7W8DFF8_9GAMM</name>
<protein>
    <submittedName>
        <fullName evidence="3">Uncharacterized protein</fullName>
    </submittedName>
</protein>
<feature type="chain" id="PRO_5031422935" evidence="2">
    <location>
        <begin position="28"/>
        <end position="237"/>
    </location>
</feature>
<evidence type="ECO:0000313" key="4">
    <source>
        <dbReference type="Proteomes" id="UP000519004"/>
    </source>
</evidence>
<evidence type="ECO:0000256" key="1">
    <source>
        <dbReference type="SAM" id="MobiDB-lite"/>
    </source>
</evidence>
<gene>
    <name evidence="3" type="ORF">HNQ58_002266</name>
</gene>
<reference evidence="3 4" key="1">
    <citation type="submission" date="2020-08" db="EMBL/GenBank/DDBJ databases">
        <title>Genomic Encyclopedia of Type Strains, Phase IV (KMG-IV): sequencing the most valuable type-strain genomes for metagenomic binning, comparative biology and taxonomic classification.</title>
        <authorList>
            <person name="Goeker M."/>
        </authorList>
    </citation>
    <scope>NUCLEOTIDE SEQUENCE [LARGE SCALE GENOMIC DNA]</scope>
    <source>
        <strain evidence="3 4">DSM 25897</strain>
    </source>
</reference>
<sequence>MNPKQFLAAATFGALCALFAATAPAQAQEVEGDSEAAAHAAVPTQRIAERHAHLLDDDIEAATALVERLRSGGESGEAMGYGEIDITLGLAGAMIESGSAADLDAALDSLLQMRADGMGWGEIAQELGFNLGQIVSAANRGSTGAQGQAGLDIAAEARGTAGGGAGATTAADARVRGELGRGVAAEARGNARIEAGTRPVTPARPENVGRPVLPERPLMPERPTRPERPDRPQRGGR</sequence>
<keyword evidence="2" id="KW-0732">Signal</keyword>
<dbReference type="RefSeq" id="WP_183949020.1">
    <property type="nucleotide sequence ID" value="NZ_JACHHX010000018.1"/>
</dbReference>
<feature type="region of interest" description="Disordered" evidence="1">
    <location>
        <begin position="188"/>
        <end position="237"/>
    </location>
</feature>
<dbReference type="AlphaFoldDB" id="A0A7W8DFF8"/>
<dbReference type="Proteomes" id="UP000519004">
    <property type="component" value="Unassembled WGS sequence"/>
</dbReference>
<comment type="caution">
    <text evidence="3">The sequence shown here is derived from an EMBL/GenBank/DDBJ whole genome shotgun (WGS) entry which is preliminary data.</text>
</comment>
<feature type="compositionally biased region" description="Basic and acidic residues" evidence="1">
    <location>
        <begin position="218"/>
        <end position="237"/>
    </location>
</feature>
<accession>A0A7W8DFF8</accession>
<organism evidence="3 4">
    <name type="scientific">Rehaibacterium terrae</name>
    <dbReference type="NCBI Taxonomy" id="1341696"/>
    <lineage>
        <taxon>Bacteria</taxon>
        <taxon>Pseudomonadati</taxon>
        <taxon>Pseudomonadota</taxon>
        <taxon>Gammaproteobacteria</taxon>
        <taxon>Lysobacterales</taxon>
        <taxon>Lysobacteraceae</taxon>
        <taxon>Rehaibacterium</taxon>
    </lineage>
</organism>
<feature type="signal peptide" evidence="2">
    <location>
        <begin position="1"/>
        <end position="27"/>
    </location>
</feature>
<evidence type="ECO:0000313" key="3">
    <source>
        <dbReference type="EMBL" id="MBB5016351.1"/>
    </source>
</evidence>
<dbReference type="EMBL" id="JACHHX010000018">
    <property type="protein sequence ID" value="MBB5016351.1"/>
    <property type="molecule type" value="Genomic_DNA"/>
</dbReference>
<proteinExistence type="predicted"/>